<comment type="caution">
    <text evidence="2">The sequence shown here is derived from an EMBL/GenBank/DDBJ whole genome shotgun (WGS) entry which is preliminary data.</text>
</comment>
<dbReference type="InterPro" id="IPR012651">
    <property type="entry name" value="Thia_Transptr_ThiT"/>
</dbReference>
<sequence>MMRSNSKILILVEGALMIALATILANIPFFTLPYGGGITLEMIPLVLMSFRHGTKWGAFTAFVHSVLQMLLGFSNVMYCPTLFTQFACIMLDYILAFTVLGLANMVANLFGSHRQVGVAVGSLVVCLLRFVCSYISGAWLWGAYMPETFNNVWWYSFVYNGSYMIPNTIIVVVVVSLLYKFAPKFFACQLKAAGSKA</sequence>
<dbReference type="Gene3D" id="1.10.1760.20">
    <property type="match status" value="1"/>
</dbReference>
<keyword evidence="1" id="KW-0812">Transmembrane</keyword>
<feature type="transmembrane region" description="Helical" evidence="1">
    <location>
        <begin position="82"/>
        <end position="106"/>
    </location>
</feature>
<dbReference type="AlphaFoldDB" id="A0A9D1KTB7"/>
<keyword evidence="1" id="KW-1133">Transmembrane helix</keyword>
<dbReference type="GO" id="GO:0005886">
    <property type="term" value="C:plasma membrane"/>
    <property type="evidence" value="ECO:0007669"/>
    <property type="project" value="InterPro"/>
</dbReference>
<name>A0A9D1KTB7_9FIRM</name>
<dbReference type="EMBL" id="DVLW01000213">
    <property type="protein sequence ID" value="HIT95067.1"/>
    <property type="molecule type" value="Genomic_DNA"/>
</dbReference>
<evidence type="ECO:0000256" key="1">
    <source>
        <dbReference type="SAM" id="Phobius"/>
    </source>
</evidence>
<reference evidence="2" key="2">
    <citation type="journal article" date="2021" name="PeerJ">
        <title>Extensive microbial diversity within the chicken gut microbiome revealed by metagenomics and culture.</title>
        <authorList>
            <person name="Gilroy R."/>
            <person name="Ravi A."/>
            <person name="Getino M."/>
            <person name="Pursley I."/>
            <person name="Horton D.L."/>
            <person name="Alikhan N.F."/>
            <person name="Baker D."/>
            <person name="Gharbi K."/>
            <person name="Hall N."/>
            <person name="Watson M."/>
            <person name="Adriaenssens E.M."/>
            <person name="Foster-Nyarko E."/>
            <person name="Jarju S."/>
            <person name="Secka A."/>
            <person name="Antonio M."/>
            <person name="Oren A."/>
            <person name="Chaudhuri R.R."/>
            <person name="La Ragione R."/>
            <person name="Hildebrand F."/>
            <person name="Pallen M.J."/>
        </authorList>
    </citation>
    <scope>NUCLEOTIDE SEQUENCE</scope>
    <source>
        <strain evidence="2">ChiBcec7-5410</strain>
    </source>
</reference>
<feature type="transmembrane region" description="Helical" evidence="1">
    <location>
        <begin position="118"/>
        <end position="141"/>
    </location>
</feature>
<evidence type="ECO:0000313" key="3">
    <source>
        <dbReference type="Proteomes" id="UP000824160"/>
    </source>
</evidence>
<dbReference type="Pfam" id="PF09515">
    <property type="entry name" value="Thia_YuaJ"/>
    <property type="match status" value="1"/>
</dbReference>
<gene>
    <name evidence="2" type="primary">thiT</name>
    <name evidence="2" type="ORF">IAC43_07760</name>
</gene>
<dbReference type="GO" id="GO:0015234">
    <property type="term" value="F:thiamine transmembrane transporter activity"/>
    <property type="evidence" value="ECO:0007669"/>
    <property type="project" value="InterPro"/>
</dbReference>
<evidence type="ECO:0000313" key="2">
    <source>
        <dbReference type="EMBL" id="HIT95067.1"/>
    </source>
</evidence>
<feature type="transmembrane region" description="Helical" evidence="1">
    <location>
        <begin position="161"/>
        <end position="182"/>
    </location>
</feature>
<reference evidence="2" key="1">
    <citation type="submission" date="2020-10" db="EMBL/GenBank/DDBJ databases">
        <authorList>
            <person name="Gilroy R."/>
        </authorList>
    </citation>
    <scope>NUCLEOTIDE SEQUENCE</scope>
    <source>
        <strain evidence="2">ChiBcec7-5410</strain>
    </source>
</reference>
<accession>A0A9D1KTB7</accession>
<keyword evidence="1" id="KW-0472">Membrane</keyword>
<dbReference type="NCBIfam" id="TIGR02357">
    <property type="entry name" value="ECF_ThiT_YuaJ"/>
    <property type="match status" value="1"/>
</dbReference>
<protein>
    <submittedName>
        <fullName evidence="2">Energy-coupled thiamine transporter ThiT</fullName>
    </submittedName>
</protein>
<dbReference type="Proteomes" id="UP000824160">
    <property type="component" value="Unassembled WGS sequence"/>
</dbReference>
<organism evidence="2 3">
    <name type="scientific">Candidatus Faecivivens stercoripullorum</name>
    <dbReference type="NCBI Taxonomy" id="2840805"/>
    <lineage>
        <taxon>Bacteria</taxon>
        <taxon>Bacillati</taxon>
        <taxon>Bacillota</taxon>
        <taxon>Clostridia</taxon>
        <taxon>Eubacteriales</taxon>
        <taxon>Oscillospiraceae</taxon>
        <taxon>Oscillospiraceae incertae sedis</taxon>
        <taxon>Candidatus Faecivivens</taxon>
    </lineage>
</organism>
<proteinExistence type="predicted"/>